<protein>
    <recommendedName>
        <fullName evidence="4 12">Ribosomal RNA small subunit methyltransferase E</fullName>
        <ecNumber evidence="3 12">2.1.1.193</ecNumber>
    </recommendedName>
</protein>
<evidence type="ECO:0000256" key="3">
    <source>
        <dbReference type="ARBA" id="ARBA00012328"/>
    </source>
</evidence>
<accession>A0ABT2PM21</accession>
<dbReference type="CDD" id="cd18084">
    <property type="entry name" value="RsmE-like"/>
    <property type="match status" value="1"/>
</dbReference>
<evidence type="ECO:0000256" key="8">
    <source>
        <dbReference type="ARBA" id="ARBA00022679"/>
    </source>
</evidence>
<dbReference type="PIRSF" id="PIRSF015601">
    <property type="entry name" value="MTase_slr0722"/>
    <property type="match status" value="1"/>
</dbReference>
<evidence type="ECO:0000259" key="13">
    <source>
        <dbReference type="Pfam" id="PF04452"/>
    </source>
</evidence>
<organism evidence="14 15">
    <name type="scientific">Acidovorax bellezanensis</name>
    <dbReference type="NCBI Taxonomy" id="2976702"/>
    <lineage>
        <taxon>Bacteria</taxon>
        <taxon>Pseudomonadati</taxon>
        <taxon>Pseudomonadota</taxon>
        <taxon>Betaproteobacteria</taxon>
        <taxon>Burkholderiales</taxon>
        <taxon>Comamonadaceae</taxon>
        <taxon>Acidovorax</taxon>
    </lineage>
</organism>
<dbReference type="Gene3D" id="3.40.1280.10">
    <property type="match status" value="1"/>
</dbReference>
<evidence type="ECO:0000256" key="7">
    <source>
        <dbReference type="ARBA" id="ARBA00022603"/>
    </source>
</evidence>
<comment type="similarity">
    <text evidence="2 12">Belongs to the RNA methyltransferase RsmE family.</text>
</comment>
<dbReference type="Pfam" id="PF04452">
    <property type="entry name" value="Methyltrans_RNA"/>
    <property type="match status" value="1"/>
</dbReference>
<evidence type="ECO:0000256" key="5">
    <source>
        <dbReference type="ARBA" id="ARBA00022490"/>
    </source>
</evidence>
<reference evidence="14 15" key="1">
    <citation type="submission" date="2022-09" db="EMBL/GenBank/DDBJ databases">
        <title>Draft genome of isolate Be4.</title>
        <authorList>
            <person name="Sanchez-Castro I."/>
            <person name="Martinez-Rodriguez P."/>
            <person name="Descostes M."/>
            <person name="Merroun M."/>
        </authorList>
    </citation>
    <scope>NUCLEOTIDE SEQUENCE [LARGE SCALE GENOMIC DNA]</scope>
    <source>
        <strain evidence="14 15">Be4</strain>
    </source>
</reference>
<dbReference type="SUPFAM" id="SSF88697">
    <property type="entry name" value="PUA domain-like"/>
    <property type="match status" value="1"/>
</dbReference>
<dbReference type="RefSeq" id="WP_261500769.1">
    <property type="nucleotide sequence ID" value="NZ_JAODYH010000005.1"/>
</dbReference>
<evidence type="ECO:0000256" key="2">
    <source>
        <dbReference type="ARBA" id="ARBA00005528"/>
    </source>
</evidence>
<evidence type="ECO:0000256" key="9">
    <source>
        <dbReference type="ARBA" id="ARBA00022691"/>
    </source>
</evidence>
<dbReference type="InterPro" id="IPR029028">
    <property type="entry name" value="Alpha/beta_knot_MTases"/>
</dbReference>
<evidence type="ECO:0000256" key="10">
    <source>
        <dbReference type="ARBA" id="ARBA00025699"/>
    </source>
</evidence>
<dbReference type="InterPro" id="IPR015947">
    <property type="entry name" value="PUA-like_sf"/>
</dbReference>
<keyword evidence="15" id="KW-1185">Reference proteome</keyword>
<dbReference type="NCBIfam" id="TIGR00046">
    <property type="entry name" value="RsmE family RNA methyltransferase"/>
    <property type="match status" value="1"/>
</dbReference>
<dbReference type="Proteomes" id="UP001525968">
    <property type="component" value="Unassembled WGS sequence"/>
</dbReference>
<comment type="subcellular location">
    <subcellularLocation>
        <location evidence="1 12">Cytoplasm</location>
    </subcellularLocation>
</comment>
<dbReference type="PANTHER" id="PTHR30027">
    <property type="entry name" value="RIBOSOMAL RNA SMALL SUBUNIT METHYLTRANSFERASE E"/>
    <property type="match status" value="1"/>
</dbReference>
<evidence type="ECO:0000256" key="11">
    <source>
        <dbReference type="ARBA" id="ARBA00047944"/>
    </source>
</evidence>
<keyword evidence="8 12" id="KW-0808">Transferase</keyword>
<evidence type="ECO:0000256" key="12">
    <source>
        <dbReference type="PIRNR" id="PIRNR015601"/>
    </source>
</evidence>
<dbReference type="GO" id="GO:0032259">
    <property type="term" value="P:methylation"/>
    <property type="evidence" value="ECO:0007669"/>
    <property type="project" value="UniProtKB-KW"/>
</dbReference>
<evidence type="ECO:0000256" key="6">
    <source>
        <dbReference type="ARBA" id="ARBA00022552"/>
    </source>
</evidence>
<dbReference type="InterPro" id="IPR006700">
    <property type="entry name" value="RsmE"/>
</dbReference>
<dbReference type="SUPFAM" id="SSF75217">
    <property type="entry name" value="alpha/beta knot"/>
    <property type="match status" value="1"/>
</dbReference>
<comment type="caution">
    <text evidence="14">The sequence shown here is derived from an EMBL/GenBank/DDBJ whole genome shotgun (WGS) entry which is preliminary data.</text>
</comment>
<evidence type="ECO:0000256" key="4">
    <source>
        <dbReference type="ARBA" id="ARBA00013673"/>
    </source>
</evidence>
<comment type="catalytic activity">
    <reaction evidence="11 12">
        <text>uridine(1498) in 16S rRNA + S-adenosyl-L-methionine = N(3)-methyluridine(1498) in 16S rRNA + S-adenosyl-L-homocysteine + H(+)</text>
        <dbReference type="Rhea" id="RHEA:42920"/>
        <dbReference type="Rhea" id="RHEA-COMP:10283"/>
        <dbReference type="Rhea" id="RHEA-COMP:10284"/>
        <dbReference type="ChEBI" id="CHEBI:15378"/>
        <dbReference type="ChEBI" id="CHEBI:57856"/>
        <dbReference type="ChEBI" id="CHEBI:59789"/>
        <dbReference type="ChEBI" id="CHEBI:65315"/>
        <dbReference type="ChEBI" id="CHEBI:74502"/>
        <dbReference type="EC" id="2.1.1.193"/>
    </reaction>
</comment>
<dbReference type="GO" id="GO:0008168">
    <property type="term" value="F:methyltransferase activity"/>
    <property type="evidence" value="ECO:0007669"/>
    <property type="project" value="UniProtKB-KW"/>
</dbReference>
<comment type="function">
    <text evidence="10 12">Specifically methylates the N3 position of the uracil ring of uridine 1498 (m3U1498) in 16S rRNA. Acts on the fully assembled 30S ribosomal subunit.</text>
</comment>
<keyword evidence="5 12" id="KW-0963">Cytoplasm</keyword>
<dbReference type="EC" id="2.1.1.193" evidence="3 12"/>
<dbReference type="PANTHER" id="PTHR30027:SF3">
    <property type="entry name" value="16S RRNA (URACIL(1498)-N(3))-METHYLTRANSFERASE"/>
    <property type="match status" value="1"/>
</dbReference>
<gene>
    <name evidence="14" type="ORF">N0K08_12825</name>
</gene>
<feature type="domain" description="Ribosomal RNA small subunit methyltransferase E methyltransferase" evidence="13">
    <location>
        <begin position="79"/>
        <end position="246"/>
    </location>
</feature>
<dbReference type="InterPro" id="IPR046886">
    <property type="entry name" value="RsmE_MTase_dom"/>
</dbReference>
<keyword evidence="6 12" id="KW-0698">rRNA processing</keyword>
<dbReference type="EMBL" id="JAODYH010000005">
    <property type="protein sequence ID" value="MCT9811526.1"/>
    <property type="molecule type" value="Genomic_DNA"/>
</dbReference>
<name>A0ABT2PM21_9BURK</name>
<evidence type="ECO:0000256" key="1">
    <source>
        <dbReference type="ARBA" id="ARBA00004496"/>
    </source>
</evidence>
<dbReference type="Gene3D" id="2.40.240.20">
    <property type="entry name" value="Hypothetical PUA domain-like, domain 1"/>
    <property type="match status" value="1"/>
</dbReference>
<dbReference type="NCBIfam" id="NF008692">
    <property type="entry name" value="PRK11713.1-5"/>
    <property type="match status" value="1"/>
</dbReference>
<evidence type="ECO:0000313" key="15">
    <source>
        <dbReference type="Proteomes" id="UP001525968"/>
    </source>
</evidence>
<sequence>MPRFHCPIPLHTGDTLDLPAGAARHVQVLRLQPGDSITLFEGQAGEGFAGGEFDATVLRMGRSDVQVQVGAHRPVERETAREVHLLAGITANERMDWLVEKATELGATSLTPLLAERSVLKLKGERGEKKRAHWQAVAVAACEQSGRNRVPLIHPAIDLEDWLKSAPPAALQARLLLSLGEGTQPLRAAAAQHAPAQQSVVFLSGPEGGLSPKEEALARAAGFAPVSLGARVLRAETAPLAALATLTQD</sequence>
<keyword evidence="9 12" id="KW-0949">S-adenosyl-L-methionine</keyword>
<keyword evidence="7 12" id="KW-0489">Methyltransferase</keyword>
<evidence type="ECO:0000313" key="14">
    <source>
        <dbReference type="EMBL" id="MCT9811526.1"/>
    </source>
</evidence>
<proteinExistence type="inferred from homology"/>
<dbReference type="InterPro" id="IPR029026">
    <property type="entry name" value="tRNA_m1G_MTases_N"/>
</dbReference>